<accession>A0A2T5GEZ8</accession>
<dbReference type="EMBL" id="PEBV01000002">
    <property type="protein sequence ID" value="PTQ54735.1"/>
    <property type="molecule type" value="Genomic_DNA"/>
</dbReference>
<sequence length="38" mass="4121">MIRTFVALPAGVRRFVRCEALLGLDPGIIGHRAASLRS</sequence>
<evidence type="ECO:0000313" key="2">
    <source>
        <dbReference type="Proteomes" id="UP000244180"/>
    </source>
</evidence>
<dbReference type="Proteomes" id="UP000244180">
    <property type="component" value="Unassembled WGS sequence"/>
</dbReference>
<proteinExistence type="predicted"/>
<reference evidence="1 2" key="1">
    <citation type="submission" date="2017-08" db="EMBL/GenBank/DDBJ databases">
        <title>Burning lignite coal seam in the remote Altai Mountains harbors a hydrogen-driven thermophilic microbial community.</title>
        <authorList>
            <person name="Kadnikov V.V."/>
            <person name="Mardanov A.V."/>
            <person name="Ivasenko D."/>
            <person name="Beletsky A.V."/>
            <person name="Karnachuk O.V."/>
            <person name="Ravin N.V."/>
        </authorList>
    </citation>
    <scope>NUCLEOTIDE SEQUENCE [LARGE SCALE GENOMIC DNA]</scope>
    <source>
        <strain evidence="1">AL33</strain>
    </source>
</reference>
<gene>
    <name evidence="1" type="ORF">HSCHL_2326</name>
</gene>
<comment type="caution">
    <text evidence="1">The sequence shown here is derived from an EMBL/GenBank/DDBJ whole genome shotgun (WGS) entry which is preliminary data.</text>
</comment>
<dbReference type="AlphaFoldDB" id="A0A2T5GEZ8"/>
<evidence type="ECO:0000313" key="1">
    <source>
        <dbReference type="EMBL" id="PTQ54735.1"/>
    </source>
</evidence>
<name>A0A2T5GEZ8_HYDSH</name>
<protein>
    <submittedName>
        <fullName evidence="1">Uncharacterized protein</fullName>
    </submittedName>
</protein>
<organism evidence="1 2">
    <name type="scientific">Hydrogenibacillus schlegelii</name>
    <name type="common">Bacillus schlegelii</name>
    <dbReference type="NCBI Taxonomy" id="1484"/>
    <lineage>
        <taxon>Bacteria</taxon>
        <taxon>Bacillati</taxon>
        <taxon>Bacillota</taxon>
        <taxon>Bacilli</taxon>
        <taxon>Bacillales</taxon>
        <taxon>Bacillales Family X. Incertae Sedis</taxon>
        <taxon>Hydrogenibacillus</taxon>
    </lineage>
</organism>